<organism evidence="1 2">
    <name type="scientific">Caloranaerobacter azorensis</name>
    <dbReference type="NCBI Taxonomy" id="116090"/>
    <lineage>
        <taxon>Bacteria</taxon>
        <taxon>Bacillati</taxon>
        <taxon>Bacillota</taxon>
        <taxon>Tissierellia</taxon>
        <taxon>Tissierellales</taxon>
        <taxon>Thermohalobacteraceae</taxon>
        <taxon>Caloranaerobacter</taxon>
    </lineage>
</organism>
<dbReference type="Pfam" id="PF11213">
    <property type="entry name" value="DUF3006"/>
    <property type="match status" value="1"/>
</dbReference>
<accession>A0A6P1YH35</accession>
<gene>
    <name evidence="1" type="ORF">G3A45_00425</name>
</gene>
<dbReference type="AlphaFoldDB" id="A0A6P1YH35"/>
<dbReference type="Proteomes" id="UP000464452">
    <property type="component" value="Chromosome"/>
</dbReference>
<dbReference type="KEGG" id="cazo:G3A45_00425"/>
<sequence length="73" mass="8662">MRGIIDRFEGDYAVIELENLEVINILKDNLPQNAKEGDVVVIKDNKYYIDIEETRRRNKQIEEFFKDLFEGVV</sequence>
<dbReference type="EMBL" id="CP048617">
    <property type="protein sequence ID" value="QIB28093.1"/>
    <property type="molecule type" value="Genomic_DNA"/>
</dbReference>
<dbReference type="InterPro" id="IPR021377">
    <property type="entry name" value="DUF3006"/>
</dbReference>
<reference evidence="1 2" key="1">
    <citation type="submission" date="2020-02" db="EMBL/GenBank/DDBJ databases">
        <title>Thermophilic hydrogen producing bacteria, Caloranaerobacter azorensis.</title>
        <authorList>
            <person name="Baek K."/>
        </authorList>
    </citation>
    <scope>NUCLEOTIDE SEQUENCE [LARGE SCALE GENOMIC DNA]</scope>
    <source>
        <strain evidence="1 2">T3-1</strain>
    </source>
</reference>
<evidence type="ECO:0000313" key="2">
    <source>
        <dbReference type="Proteomes" id="UP000464452"/>
    </source>
</evidence>
<evidence type="ECO:0000313" key="1">
    <source>
        <dbReference type="EMBL" id="QIB28093.1"/>
    </source>
</evidence>
<protein>
    <submittedName>
        <fullName evidence="1">DUF3006 domain-containing protein</fullName>
    </submittedName>
</protein>
<proteinExistence type="predicted"/>
<name>A0A6P1YH35_9FIRM</name>